<name>A0ABN0U593_9ACTN</name>
<dbReference type="SMART" id="SM00345">
    <property type="entry name" value="HTH_GNTR"/>
    <property type="match status" value="1"/>
</dbReference>
<keyword evidence="3" id="KW-0804">Transcription</keyword>
<evidence type="ECO:0000256" key="3">
    <source>
        <dbReference type="ARBA" id="ARBA00023163"/>
    </source>
</evidence>
<dbReference type="EMBL" id="BAAAGX010000009">
    <property type="protein sequence ID" value="GAA0239161.1"/>
    <property type="molecule type" value="Genomic_DNA"/>
</dbReference>
<keyword evidence="1" id="KW-0805">Transcription regulation</keyword>
<dbReference type="SUPFAM" id="SSF48008">
    <property type="entry name" value="GntR ligand-binding domain-like"/>
    <property type="match status" value="1"/>
</dbReference>
<dbReference type="PANTHER" id="PTHR43537:SF47">
    <property type="entry name" value="REGULATORY PROTEIN GNTR HTH"/>
    <property type="match status" value="1"/>
</dbReference>
<feature type="domain" description="HTH gntR-type" evidence="4">
    <location>
        <begin position="14"/>
        <end position="82"/>
    </location>
</feature>
<dbReference type="PROSITE" id="PS50949">
    <property type="entry name" value="HTH_GNTR"/>
    <property type="match status" value="1"/>
</dbReference>
<dbReference type="Pfam" id="PF07729">
    <property type="entry name" value="FCD"/>
    <property type="match status" value="1"/>
</dbReference>
<evidence type="ECO:0000256" key="2">
    <source>
        <dbReference type="ARBA" id="ARBA00023125"/>
    </source>
</evidence>
<dbReference type="PANTHER" id="PTHR43537">
    <property type="entry name" value="TRANSCRIPTIONAL REGULATOR, GNTR FAMILY"/>
    <property type="match status" value="1"/>
</dbReference>
<dbReference type="Proteomes" id="UP001500967">
    <property type="component" value="Unassembled WGS sequence"/>
</dbReference>
<dbReference type="Gene3D" id="1.10.10.10">
    <property type="entry name" value="Winged helix-like DNA-binding domain superfamily/Winged helix DNA-binding domain"/>
    <property type="match status" value="1"/>
</dbReference>
<dbReference type="SMART" id="SM00895">
    <property type="entry name" value="FCD"/>
    <property type="match status" value="1"/>
</dbReference>
<dbReference type="Gene3D" id="1.20.120.530">
    <property type="entry name" value="GntR ligand-binding domain-like"/>
    <property type="match status" value="1"/>
</dbReference>
<dbReference type="InterPro" id="IPR008920">
    <property type="entry name" value="TF_FadR/GntR_C"/>
</dbReference>
<proteinExistence type="predicted"/>
<keyword evidence="2" id="KW-0238">DNA-binding</keyword>
<comment type="caution">
    <text evidence="5">The sequence shown here is derived from an EMBL/GenBank/DDBJ whole genome shotgun (WGS) entry which is preliminary data.</text>
</comment>
<reference evidence="5 6" key="1">
    <citation type="journal article" date="2019" name="Int. J. Syst. Evol. Microbiol.">
        <title>The Global Catalogue of Microorganisms (GCM) 10K type strain sequencing project: providing services to taxonomists for standard genome sequencing and annotation.</title>
        <authorList>
            <consortium name="The Broad Institute Genomics Platform"/>
            <consortium name="The Broad Institute Genome Sequencing Center for Infectious Disease"/>
            <person name="Wu L."/>
            <person name="Ma J."/>
        </authorList>
    </citation>
    <scope>NUCLEOTIDE SEQUENCE [LARGE SCALE GENOMIC DNA]</scope>
    <source>
        <strain evidence="5 6">JCM 10425</strain>
    </source>
</reference>
<gene>
    <name evidence="5" type="ORF">GCM10009539_25590</name>
</gene>
<organism evidence="5 6">
    <name type="scientific">Cryptosporangium japonicum</name>
    <dbReference type="NCBI Taxonomy" id="80872"/>
    <lineage>
        <taxon>Bacteria</taxon>
        <taxon>Bacillati</taxon>
        <taxon>Actinomycetota</taxon>
        <taxon>Actinomycetes</taxon>
        <taxon>Cryptosporangiales</taxon>
        <taxon>Cryptosporangiaceae</taxon>
        <taxon>Cryptosporangium</taxon>
    </lineage>
</organism>
<dbReference type="RefSeq" id="WP_344648988.1">
    <property type="nucleotide sequence ID" value="NZ_BAAAGX010000009.1"/>
</dbReference>
<dbReference type="SUPFAM" id="SSF46785">
    <property type="entry name" value="Winged helix' DNA-binding domain"/>
    <property type="match status" value="1"/>
</dbReference>
<dbReference type="InterPro" id="IPR036390">
    <property type="entry name" value="WH_DNA-bd_sf"/>
</dbReference>
<evidence type="ECO:0000313" key="6">
    <source>
        <dbReference type="Proteomes" id="UP001500967"/>
    </source>
</evidence>
<evidence type="ECO:0000259" key="4">
    <source>
        <dbReference type="PROSITE" id="PS50949"/>
    </source>
</evidence>
<evidence type="ECO:0000256" key="1">
    <source>
        <dbReference type="ARBA" id="ARBA00023015"/>
    </source>
</evidence>
<keyword evidence="6" id="KW-1185">Reference proteome</keyword>
<dbReference type="PRINTS" id="PR00035">
    <property type="entry name" value="HTHGNTR"/>
</dbReference>
<dbReference type="InterPro" id="IPR000524">
    <property type="entry name" value="Tscrpt_reg_HTH_GntR"/>
</dbReference>
<evidence type="ECO:0000313" key="5">
    <source>
        <dbReference type="EMBL" id="GAA0239161.1"/>
    </source>
</evidence>
<sequence>MTEDRRQIAMPTRRLLVDQVIASLRELVEHEGLTVGDRLPSEPQLAERLGVGRSTLREAIRALSHTGLLETRQGRGTFVAQDPGLPARFAAARVVEVFEVRRALEVLIAQLAAVRRTSQHVERLRSALADCRRHADAGDIPAFITADSMFHQVAAEATGNSVLVEMYGALRPPLEGALGVVADIVVPQQANDRHEVLLDAIVAGNADAAVAATAAHLDETVALFAREG</sequence>
<dbReference type="Pfam" id="PF00392">
    <property type="entry name" value="GntR"/>
    <property type="match status" value="1"/>
</dbReference>
<dbReference type="CDD" id="cd07377">
    <property type="entry name" value="WHTH_GntR"/>
    <property type="match status" value="1"/>
</dbReference>
<dbReference type="InterPro" id="IPR011711">
    <property type="entry name" value="GntR_C"/>
</dbReference>
<protein>
    <submittedName>
        <fullName evidence="5">GntR family transcriptional regulator</fullName>
    </submittedName>
</protein>
<accession>A0ABN0U593</accession>
<dbReference type="InterPro" id="IPR036388">
    <property type="entry name" value="WH-like_DNA-bd_sf"/>
</dbReference>